<keyword evidence="3" id="KW-1185">Reference proteome</keyword>
<feature type="signal peptide" evidence="1">
    <location>
        <begin position="1"/>
        <end position="21"/>
    </location>
</feature>
<evidence type="ECO:0000313" key="3">
    <source>
        <dbReference type="Proteomes" id="UP001169764"/>
    </source>
</evidence>
<dbReference type="EMBL" id="JAUOTP010000001">
    <property type="protein sequence ID" value="MDO6413300.1"/>
    <property type="molecule type" value="Genomic_DNA"/>
</dbReference>
<proteinExistence type="predicted"/>
<reference evidence="2" key="1">
    <citation type="submission" date="2023-07" db="EMBL/GenBank/DDBJ databases">
        <authorList>
            <person name="Kim M."/>
        </authorList>
    </citation>
    <scope>NUCLEOTIDE SEQUENCE</scope>
    <source>
        <strain evidence="2">BIUV-7</strain>
    </source>
</reference>
<name>A0ABT8Y4Q2_9SPHN</name>
<feature type="chain" id="PRO_5045173223" evidence="1">
    <location>
        <begin position="22"/>
        <end position="176"/>
    </location>
</feature>
<gene>
    <name evidence="2" type="ORF">Q4F19_02795</name>
</gene>
<keyword evidence="1" id="KW-0732">Signal</keyword>
<comment type="caution">
    <text evidence="2">The sequence shown here is derived from an EMBL/GenBank/DDBJ whole genome shotgun (WGS) entry which is preliminary data.</text>
</comment>
<accession>A0ABT8Y4Q2</accession>
<evidence type="ECO:0000256" key="1">
    <source>
        <dbReference type="SAM" id="SignalP"/>
    </source>
</evidence>
<evidence type="ECO:0000313" key="2">
    <source>
        <dbReference type="EMBL" id="MDO6413300.1"/>
    </source>
</evidence>
<dbReference type="Proteomes" id="UP001169764">
    <property type="component" value="Unassembled WGS sequence"/>
</dbReference>
<sequence length="176" mass="18880">MKMALPIALGAILCCAGAAVAAGPNSSDRVLRDFANCRTTGDAAARLACFEKTFDSFEQAVKSREVTIVDKADVREAKRSLFGFTLPKLDLFGGGGGREDPAEEFAEINTTVASARTGEGGHIEIRLADNPDALWRTTDPMAFPPRAGDKIRIRQGALGNYFLSVGGRSYRGIRVR</sequence>
<protein>
    <submittedName>
        <fullName evidence="2">Uncharacterized protein</fullName>
    </submittedName>
</protein>
<organism evidence="2 3">
    <name type="scientific">Sphingomonas natans</name>
    <dbReference type="NCBI Taxonomy" id="3063330"/>
    <lineage>
        <taxon>Bacteria</taxon>
        <taxon>Pseudomonadati</taxon>
        <taxon>Pseudomonadota</taxon>
        <taxon>Alphaproteobacteria</taxon>
        <taxon>Sphingomonadales</taxon>
        <taxon>Sphingomonadaceae</taxon>
        <taxon>Sphingomonas</taxon>
    </lineage>
</organism>
<dbReference type="RefSeq" id="WP_303539611.1">
    <property type="nucleotide sequence ID" value="NZ_JAUOTP010000001.1"/>
</dbReference>